<dbReference type="SUPFAM" id="SSF101898">
    <property type="entry name" value="NHL repeat"/>
    <property type="match status" value="1"/>
</dbReference>
<dbReference type="InterPro" id="IPR000742">
    <property type="entry name" value="EGF"/>
</dbReference>
<dbReference type="Gene3D" id="2.120.10.30">
    <property type="entry name" value="TolB, C-terminal domain"/>
    <property type="match status" value="2"/>
</dbReference>
<dbReference type="PROSITE" id="PS50026">
    <property type="entry name" value="EGF_3"/>
    <property type="match status" value="1"/>
</dbReference>
<protein>
    <recommendedName>
        <fullName evidence="5">EGF-like domain-containing protein</fullName>
    </recommendedName>
</protein>
<evidence type="ECO:0000313" key="7">
    <source>
        <dbReference type="Proteomes" id="UP000256970"/>
    </source>
</evidence>
<evidence type="ECO:0000313" key="6">
    <source>
        <dbReference type="EMBL" id="SZX68407.1"/>
    </source>
</evidence>
<dbReference type="Gene3D" id="2.90.20.10">
    <property type="entry name" value="Plasmodium vivax P25 domain"/>
    <property type="match status" value="1"/>
</dbReference>
<evidence type="ECO:0000256" key="2">
    <source>
        <dbReference type="ARBA" id="ARBA00022729"/>
    </source>
</evidence>
<sequence>MCSPGSIAPIAGSLACNRCRDGFTTPNATRTACSVCLPGRAGPDCQRCRPGTWSPGGDAAGTVCTACPPGTHSTMTGSTTEKDCRPKKNICLNPNPCKDTANSNGVCTAVNKTAYTCGCRTGYTWENGMCADENGCKYEWGDNRCLGISNNNGTCFDKAAPLTGFACGCSTGATWDATKLECKDDDGCSGDPCAPSKVPQSSGKCLDIPAPSTGFACACKAGFWWDGIACSAVADTCVQVVAGITGAPGYSGDGGPATGAAFYAPRGLSVDAEGNLYIADSLNLAIRKVSTAGIVTTVVKPDQMVQNPGQVLATPSGDVYFTENSAKLYKLDASTGGVTSSVEVDPGSNIFYGLTYNSGNITVAAYNPFAGVGRIYSFTPDLSVFAEVEQNVPVGSPQSIVINSTGDVFITTSGFTGTNILKKAPAGEQPAWNTWNSGANKAQDGVLATSAKLSVSGLALDAAGNMLVTDSELCMDCATYTPLACHVWLVDAATGKLKLVAGTLGKCGSKVDVNSPTKTLIGPAWAVAFDPSGKAVYLSDPDNHRVLKVKLYCGRK</sequence>
<dbReference type="InterPro" id="IPR002049">
    <property type="entry name" value="LE_dom"/>
</dbReference>
<proteinExistence type="predicted"/>
<dbReference type="PROSITE" id="PS01186">
    <property type="entry name" value="EGF_2"/>
    <property type="match status" value="1"/>
</dbReference>
<comment type="caution">
    <text evidence="4">Lacks conserved residue(s) required for the propagation of feature annotation.</text>
</comment>
<dbReference type="InterPro" id="IPR011042">
    <property type="entry name" value="6-blade_b-propeller_TolB-like"/>
</dbReference>
<evidence type="ECO:0000259" key="5">
    <source>
        <dbReference type="PROSITE" id="PS50026"/>
    </source>
</evidence>
<organism evidence="6 7">
    <name type="scientific">Tetradesmus obliquus</name>
    <name type="common">Green alga</name>
    <name type="synonym">Acutodesmus obliquus</name>
    <dbReference type="NCBI Taxonomy" id="3088"/>
    <lineage>
        <taxon>Eukaryota</taxon>
        <taxon>Viridiplantae</taxon>
        <taxon>Chlorophyta</taxon>
        <taxon>core chlorophytes</taxon>
        <taxon>Chlorophyceae</taxon>
        <taxon>CS clade</taxon>
        <taxon>Sphaeropleales</taxon>
        <taxon>Scenedesmaceae</taxon>
        <taxon>Tetradesmus</taxon>
    </lineage>
</organism>
<dbReference type="AlphaFoldDB" id="A0A383VSB7"/>
<keyword evidence="1 4" id="KW-0245">EGF-like domain</keyword>
<dbReference type="InterPro" id="IPR056822">
    <property type="entry name" value="TEN_NHL"/>
</dbReference>
<keyword evidence="3" id="KW-0677">Repeat</keyword>
<dbReference type="EMBL" id="FNXT01000857">
    <property type="protein sequence ID" value="SZX68407.1"/>
    <property type="molecule type" value="Genomic_DNA"/>
</dbReference>
<accession>A0A383VSB7</accession>
<evidence type="ECO:0000256" key="4">
    <source>
        <dbReference type="PROSITE-ProRule" id="PRU00076"/>
    </source>
</evidence>
<dbReference type="Pfam" id="PF25021">
    <property type="entry name" value="TEN_NHL"/>
    <property type="match status" value="1"/>
</dbReference>
<keyword evidence="2" id="KW-0732">Signal</keyword>
<gene>
    <name evidence="6" type="ORF">BQ4739_LOCUS8760</name>
</gene>
<feature type="domain" description="EGF-like" evidence="5">
    <location>
        <begin position="184"/>
        <end position="231"/>
    </location>
</feature>
<reference evidence="6 7" key="1">
    <citation type="submission" date="2016-10" db="EMBL/GenBank/DDBJ databases">
        <authorList>
            <person name="Cai Z."/>
        </authorList>
    </citation>
    <scope>NUCLEOTIDE SEQUENCE [LARGE SCALE GENOMIC DNA]</scope>
</reference>
<evidence type="ECO:0000256" key="1">
    <source>
        <dbReference type="ARBA" id="ARBA00022536"/>
    </source>
</evidence>
<dbReference type="PROSITE" id="PS01248">
    <property type="entry name" value="EGF_LAM_1"/>
    <property type="match status" value="1"/>
</dbReference>
<evidence type="ECO:0000256" key="3">
    <source>
        <dbReference type="ARBA" id="ARBA00022737"/>
    </source>
</evidence>
<dbReference type="STRING" id="3088.A0A383VSB7"/>
<name>A0A383VSB7_TETOB</name>
<keyword evidence="7" id="KW-1185">Reference proteome</keyword>
<dbReference type="PANTHER" id="PTHR24039">
    <property type="entry name" value="FIBRILLIN-RELATED"/>
    <property type="match status" value="1"/>
</dbReference>
<dbReference type="Proteomes" id="UP000256970">
    <property type="component" value="Unassembled WGS sequence"/>
</dbReference>
<dbReference type="PANTHER" id="PTHR24039:SF58">
    <property type="entry name" value="EGF-LIKE DOMAIN-CONTAINING PROTEIN"/>
    <property type="match status" value="1"/>
</dbReference>